<feature type="domain" description="N-acetyltransferase" evidence="1">
    <location>
        <begin position="29"/>
        <end position="183"/>
    </location>
</feature>
<evidence type="ECO:0000259" key="1">
    <source>
        <dbReference type="PROSITE" id="PS51186"/>
    </source>
</evidence>
<gene>
    <name evidence="2" type="ORF">WOSG25_260030</name>
</gene>
<evidence type="ECO:0000313" key="3">
    <source>
        <dbReference type="Proteomes" id="UP000030643"/>
    </source>
</evidence>
<keyword evidence="2" id="KW-0808">Transferase</keyword>
<keyword evidence="3" id="KW-1185">Reference proteome</keyword>
<reference evidence="3" key="1">
    <citation type="journal article" date="2014" name="Genome Announc.">
        <title>Draft genome sequence of Weissella oryzae SG25T, isolated from fermented rice grains.</title>
        <authorList>
            <person name="Tanizawa Y."/>
            <person name="Fujisawa T."/>
            <person name="Mochizuki T."/>
            <person name="Kaminuma E."/>
            <person name="Suzuki Y."/>
            <person name="Nakamura Y."/>
            <person name="Tohno M."/>
        </authorList>
    </citation>
    <scope>NUCLEOTIDE SEQUENCE [LARGE SCALE GENOMIC DNA]</scope>
    <source>
        <strain evidence="3">DSM 25784 / JCM 18191 / LMG 30913 / SG25</strain>
    </source>
</reference>
<dbReference type="Gene3D" id="3.40.630.30">
    <property type="match status" value="1"/>
</dbReference>
<dbReference type="Proteomes" id="UP000030643">
    <property type="component" value="Unassembled WGS sequence"/>
</dbReference>
<dbReference type="InterPro" id="IPR000182">
    <property type="entry name" value="GNAT_dom"/>
</dbReference>
<proteinExistence type="predicted"/>
<dbReference type="STRING" id="1329250.WOSG25_260030"/>
<evidence type="ECO:0000313" key="2">
    <source>
        <dbReference type="EMBL" id="GAK32048.1"/>
    </source>
</evidence>
<dbReference type="EMBL" id="DF820509">
    <property type="protein sequence ID" value="GAK32048.1"/>
    <property type="molecule type" value="Genomic_DNA"/>
</dbReference>
<dbReference type="GO" id="GO:0016747">
    <property type="term" value="F:acyltransferase activity, transferring groups other than amino-acyl groups"/>
    <property type="evidence" value="ECO:0007669"/>
    <property type="project" value="InterPro"/>
</dbReference>
<protein>
    <submittedName>
        <fullName evidence="2">Acetyltransferase</fullName>
    </submittedName>
</protein>
<dbReference type="SUPFAM" id="SSF55729">
    <property type="entry name" value="Acyl-CoA N-acyltransferases (Nat)"/>
    <property type="match status" value="1"/>
</dbReference>
<sequence length="201" mass="22695">MLHFKCAKLIFLLAWTVLDTNSKFTGEFMQIKPLVASEQKYWQNVYIEAFPAYERIAFSELLTRQLEETTLKLSILWADGQNVGILVNVELEAKKTFILYLAIDPKIRSAGYGSRTLSLLKELYPGGVILESEQIGTSAENETQRVRRYNFYQKNGLLDTGYLTKNLGGIFHLLASEATVTLDDYLLASKSLGIDVVIGEK</sequence>
<organism evidence="2 3">
    <name type="scientific">Weissella oryzae (strain DSM 25784 / JCM 18191 / LMG 30913 / SG25)</name>
    <dbReference type="NCBI Taxonomy" id="1329250"/>
    <lineage>
        <taxon>Bacteria</taxon>
        <taxon>Bacillati</taxon>
        <taxon>Bacillota</taxon>
        <taxon>Bacilli</taxon>
        <taxon>Lactobacillales</taxon>
        <taxon>Lactobacillaceae</taxon>
        <taxon>Weissella</taxon>
    </lineage>
</organism>
<accession>A0A069CXR5</accession>
<dbReference type="InterPro" id="IPR016181">
    <property type="entry name" value="Acyl_CoA_acyltransferase"/>
</dbReference>
<dbReference type="eggNOG" id="COG0456">
    <property type="taxonomic scope" value="Bacteria"/>
</dbReference>
<dbReference type="AlphaFoldDB" id="A0A069CXR5"/>
<name>A0A069CXR5_WEIOS</name>
<dbReference type="PROSITE" id="PS51186">
    <property type="entry name" value="GNAT"/>
    <property type="match status" value="1"/>
</dbReference>